<dbReference type="InterPro" id="IPR050366">
    <property type="entry name" value="BP-dependent_transpt_permease"/>
</dbReference>
<feature type="region of interest" description="Disordered" evidence="8">
    <location>
        <begin position="1"/>
        <end position="20"/>
    </location>
</feature>
<feature type="domain" description="ABC transmembrane type-1" evidence="9">
    <location>
        <begin position="102"/>
        <end position="286"/>
    </location>
</feature>
<accession>A0A2T0ZW51</accession>
<feature type="transmembrane region" description="Helical" evidence="7">
    <location>
        <begin position="259"/>
        <end position="286"/>
    </location>
</feature>
<feature type="transmembrane region" description="Helical" evidence="7">
    <location>
        <begin position="104"/>
        <end position="127"/>
    </location>
</feature>
<dbReference type="PANTHER" id="PTHR43386">
    <property type="entry name" value="OLIGOPEPTIDE TRANSPORT SYSTEM PERMEASE PROTEIN APPC"/>
    <property type="match status" value="1"/>
</dbReference>
<evidence type="ECO:0000256" key="3">
    <source>
        <dbReference type="ARBA" id="ARBA00022475"/>
    </source>
</evidence>
<dbReference type="EMBL" id="PVUE01000016">
    <property type="protein sequence ID" value="PRZ40553.1"/>
    <property type="molecule type" value="Genomic_DNA"/>
</dbReference>
<evidence type="ECO:0000256" key="4">
    <source>
        <dbReference type="ARBA" id="ARBA00022692"/>
    </source>
</evidence>
<dbReference type="GO" id="GO:0005886">
    <property type="term" value="C:plasma membrane"/>
    <property type="evidence" value="ECO:0007669"/>
    <property type="project" value="UniProtKB-SubCell"/>
</dbReference>
<evidence type="ECO:0000259" key="9">
    <source>
        <dbReference type="PROSITE" id="PS50928"/>
    </source>
</evidence>
<keyword evidence="11" id="KW-1185">Reference proteome</keyword>
<dbReference type="PROSITE" id="PS50928">
    <property type="entry name" value="ABC_TM1"/>
    <property type="match status" value="1"/>
</dbReference>
<dbReference type="OrthoDB" id="9812701at2"/>
<dbReference type="CDD" id="cd06261">
    <property type="entry name" value="TM_PBP2"/>
    <property type="match status" value="1"/>
</dbReference>
<evidence type="ECO:0000256" key="1">
    <source>
        <dbReference type="ARBA" id="ARBA00004651"/>
    </source>
</evidence>
<sequence length="331" mass="35294">MTVESDASVDRAISDDPTRGRADKVRAGVRGLWRRDAPTLVWGAIFVAILVISAVGPFVLQSYSAIDPSNRLQGPSGAHLLGTDEYGRDVLARIVYAGRTSLGIGFAITGMALVLGTLIGTVTGYYAKMSGPLMRLMDGVMAFPPIVLAIALLIALRSGVWGEIIALGVVFTPHIARVVRSRVISLKEKGFVAAARSSAVSGPKILLTHILPNSASTILVQTVFIYASALLADSSLSFLGLGVQPPTPTWGNMVGEARAFITVAPTFIIFPGIAIVLSVMSLNLLGEGLRGLIDPRARAILDLERSRKDRLGRAKKELRAIREAKTTRSER</sequence>
<evidence type="ECO:0000256" key="6">
    <source>
        <dbReference type="ARBA" id="ARBA00023136"/>
    </source>
</evidence>
<keyword evidence="3" id="KW-1003">Cell membrane</keyword>
<evidence type="ECO:0000256" key="5">
    <source>
        <dbReference type="ARBA" id="ARBA00022989"/>
    </source>
</evidence>
<evidence type="ECO:0000313" key="10">
    <source>
        <dbReference type="EMBL" id="PRZ40553.1"/>
    </source>
</evidence>
<dbReference type="PANTHER" id="PTHR43386:SF1">
    <property type="entry name" value="D,D-DIPEPTIDE TRANSPORT SYSTEM PERMEASE PROTEIN DDPC-RELATED"/>
    <property type="match status" value="1"/>
</dbReference>
<keyword evidence="2 7" id="KW-0813">Transport</keyword>
<dbReference type="InterPro" id="IPR035906">
    <property type="entry name" value="MetI-like_sf"/>
</dbReference>
<feature type="transmembrane region" description="Helical" evidence="7">
    <location>
        <begin position="139"/>
        <end position="155"/>
    </location>
</feature>
<comment type="subcellular location">
    <subcellularLocation>
        <location evidence="1 7">Cell membrane</location>
        <topology evidence="1 7">Multi-pass membrane protein</topology>
    </subcellularLocation>
</comment>
<evidence type="ECO:0000256" key="8">
    <source>
        <dbReference type="SAM" id="MobiDB-lite"/>
    </source>
</evidence>
<feature type="compositionally biased region" description="Basic and acidic residues" evidence="8">
    <location>
        <begin position="8"/>
        <end position="20"/>
    </location>
</feature>
<keyword evidence="5 7" id="KW-1133">Transmembrane helix</keyword>
<proteinExistence type="inferred from homology"/>
<reference evidence="10 11" key="1">
    <citation type="submission" date="2018-03" db="EMBL/GenBank/DDBJ databases">
        <title>Genomic Encyclopedia of Archaeal and Bacterial Type Strains, Phase II (KMG-II): from individual species to whole genera.</title>
        <authorList>
            <person name="Goeker M."/>
        </authorList>
    </citation>
    <scope>NUCLEOTIDE SEQUENCE [LARGE SCALE GENOMIC DNA]</scope>
    <source>
        <strain evidence="10 11">DSM 100065</strain>
    </source>
</reference>
<dbReference type="Proteomes" id="UP000237752">
    <property type="component" value="Unassembled WGS sequence"/>
</dbReference>
<comment type="similarity">
    <text evidence="7">Belongs to the binding-protein-dependent transport system permease family.</text>
</comment>
<evidence type="ECO:0000313" key="11">
    <source>
        <dbReference type="Proteomes" id="UP000237752"/>
    </source>
</evidence>
<organism evidence="10 11">
    <name type="scientific">Antricoccus suffuscus</name>
    <dbReference type="NCBI Taxonomy" id="1629062"/>
    <lineage>
        <taxon>Bacteria</taxon>
        <taxon>Bacillati</taxon>
        <taxon>Actinomycetota</taxon>
        <taxon>Actinomycetes</taxon>
        <taxon>Geodermatophilales</taxon>
        <taxon>Antricoccaceae</taxon>
        <taxon>Antricoccus</taxon>
    </lineage>
</organism>
<keyword evidence="6 7" id="KW-0472">Membrane</keyword>
<gene>
    <name evidence="10" type="ORF">CLV47_11686</name>
</gene>
<dbReference type="SUPFAM" id="SSF161098">
    <property type="entry name" value="MetI-like"/>
    <property type="match status" value="1"/>
</dbReference>
<feature type="transmembrane region" description="Helical" evidence="7">
    <location>
        <begin position="218"/>
        <end position="239"/>
    </location>
</feature>
<dbReference type="Pfam" id="PF00528">
    <property type="entry name" value="BPD_transp_1"/>
    <property type="match status" value="1"/>
</dbReference>
<comment type="caution">
    <text evidence="10">The sequence shown here is derived from an EMBL/GenBank/DDBJ whole genome shotgun (WGS) entry which is preliminary data.</text>
</comment>
<evidence type="ECO:0000256" key="7">
    <source>
        <dbReference type="RuleBase" id="RU363032"/>
    </source>
</evidence>
<feature type="transmembrane region" description="Helical" evidence="7">
    <location>
        <begin position="40"/>
        <end position="60"/>
    </location>
</feature>
<dbReference type="Gene3D" id="1.10.3720.10">
    <property type="entry name" value="MetI-like"/>
    <property type="match status" value="1"/>
</dbReference>
<protein>
    <submittedName>
        <fullName evidence="10">Peptide/nickel transport system permease protein</fullName>
    </submittedName>
</protein>
<dbReference type="InterPro" id="IPR000515">
    <property type="entry name" value="MetI-like"/>
</dbReference>
<name>A0A2T0ZW51_9ACTN</name>
<dbReference type="RefSeq" id="WP_106350184.1">
    <property type="nucleotide sequence ID" value="NZ_PVUE01000016.1"/>
</dbReference>
<keyword evidence="4 7" id="KW-0812">Transmembrane</keyword>
<dbReference type="AlphaFoldDB" id="A0A2T0ZW51"/>
<evidence type="ECO:0000256" key="2">
    <source>
        <dbReference type="ARBA" id="ARBA00022448"/>
    </source>
</evidence>
<dbReference type="GO" id="GO:0055085">
    <property type="term" value="P:transmembrane transport"/>
    <property type="evidence" value="ECO:0007669"/>
    <property type="project" value="InterPro"/>
</dbReference>